<dbReference type="InterPro" id="IPR043917">
    <property type="entry name" value="DUF5753"/>
</dbReference>
<evidence type="ECO:0000259" key="1">
    <source>
        <dbReference type="Pfam" id="PF19054"/>
    </source>
</evidence>
<dbReference type="EMBL" id="JAJOMB010000035">
    <property type="protein sequence ID" value="MCD5316834.1"/>
    <property type="molecule type" value="Genomic_DNA"/>
</dbReference>
<dbReference type="Pfam" id="PF19054">
    <property type="entry name" value="DUF5753"/>
    <property type="match status" value="1"/>
</dbReference>
<reference evidence="2" key="1">
    <citation type="submission" date="2021-11" db="EMBL/GenBank/DDBJ databases">
        <title>Streptomyces corallinus and Kineosporia corallina sp. nov., two new coral-derived marine actinobacteria.</title>
        <authorList>
            <person name="Buangrab K."/>
            <person name="Sutthacheep M."/>
            <person name="Yeemin T."/>
            <person name="Harunari E."/>
            <person name="Igarashi Y."/>
            <person name="Sripreechasak P."/>
            <person name="Kanchanasin P."/>
            <person name="Tanasupawat S."/>
            <person name="Phongsopitanun W."/>
        </authorList>
    </citation>
    <scope>NUCLEOTIDE SEQUENCE</scope>
    <source>
        <strain evidence="2">JCM 31032</strain>
    </source>
</reference>
<accession>A0A9X1NNQ4</accession>
<keyword evidence="3" id="KW-1185">Reference proteome</keyword>
<feature type="domain" description="DUF5753" evidence="1">
    <location>
        <begin position="3"/>
        <end position="82"/>
    </location>
</feature>
<name>A0A9X1NNQ4_9ACTN</name>
<proteinExistence type="predicted"/>
<organism evidence="2 3">
    <name type="scientific">Kineosporia babensis</name>
    <dbReference type="NCBI Taxonomy" id="499548"/>
    <lineage>
        <taxon>Bacteria</taxon>
        <taxon>Bacillati</taxon>
        <taxon>Actinomycetota</taxon>
        <taxon>Actinomycetes</taxon>
        <taxon>Kineosporiales</taxon>
        <taxon>Kineosporiaceae</taxon>
        <taxon>Kineosporia</taxon>
    </lineage>
</organism>
<protein>
    <submittedName>
        <fullName evidence="2">DUF5753 domain-containing protein</fullName>
    </submittedName>
</protein>
<gene>
    <name evidence="2" type="ORF">LR394_38660</name>
</gene>
<dbReference type="AlphaFoldDB" id="A0A9X1NNQ4"/>
<dbReference type="Proteomes" id="UP001138997">
    <property type="component" value="Unassembled WGS sequence"/>
</dbReference>
<sequence>MYRETGPPRYEVVIDELAIRRYAAQAEVVGKQIDHLLLLGHERTNIIIRALPFTARIDAQMVPRSAFSIYSYRDPDDPVVFAVDIITSDLGHHAERPGELLPPTASRPR</sequence>
<comment type="caution">
    <text evidence="2">The sequence shown here is derived from an EMBL/GenBank/DDBJ whole genome shotgun (WGS) entry which is preliminary data.</text>
</comment>
<evidence type="ECO:0000313" key="2">
    <source>
        <dbReference type="EMBL" id="MCD5316834.1"/>
    </source>
</evidence>
<evidence type="ECO:0000313" key="3">
    <source>
        <dbReference type="Proteomes" id="UP001138997"/>
    </source>
</evidence>